<dbReference type="InterPro" id="IPR057309">
    <property type="entry name" value="PcsB_CC"/>
</dbReference>
<evidence type="ECO:0000256" key="4">
    <source>
        <dbReference type="SAM" id="SignalP"/>
    </source>
</evidence>
<dbReference type="InterPro" id="IPR058088">
    <property type="entry name" value="PcsB"/>
</dbReference>
<feature type="signal peptide" evidence="4">
    <location>
        <begin position="1"/>
        <end position="26"/>
    </location>
</feature>
<dbReference type="PROSITE" id="PS50911">
    <property type="entry name" value="CHAP"/>
    <property type="match status" value="1"/>
</dbReference>
<comment type="caution">
    <text evidence="6">The sequence shown here is derived from an EMBL/GenBank/DDBJ whole genome shotgun (WGS) entry which is preliminary data.</text>
</comment>
<evidence type="ECO:0000259" key="5">
    <source>
        <dbReference type="PROSITE" id="PS50911"/>
    </source>
</evidence>
<organism evidence="6 7">
    <name type="scientific">Streptococcus zalophi</name>
    <dbReference type="NCBI Taxonomy" id="640031"/>
    <lineage>
        <taxon>Bacteria</taxon>
        <taxon>Bacillati</taxon>
        <taxon>Bacillota</taxon>
        <taxon>Bacilli</taxon>
        <taxon>Lactobacillales</taxon>
        <taxon>Streptococcaceae</taxon>
        <taxon>Streptococcus</taxon>
    </lineage>
</organism>
<keyword evidence="2" id="KW-0175">Coiled coil</keyword>
<sequence length="405" mass="43079">MKKRILSAVLISGLLLNAVSSLQVVSATDYDSKIANQENIIDHLTTAQAQAQAKVSAVQKQVDALQAQQEKLAEENKKLEAESEQLAKDIEVLSGKIVARSKSLENQARSAQKNNTATSYISTLVDSDSLSDAISRIVAMREVVSANERMLEQQKTDKAAIEEKQIKNQEAINTVAENQATLAENANALNTQKAELEVAQLNLAVELATAQDEKNNLLAAKSAAEEKAAQAAAQEAAARAAAQEALRQQEASVQTAQQVVSTIAPVQPAAQAPAPANNTATTRSVPTQTASPSVNYSGNTYPVGQCTWGVKSLAPWVGNYWGNANQWGASARAAGFSIGSEPIVGSVAVFPYDGGGYGHVAYVTGVQSSTNIQVMEANYAGNQSIGNYRGWFNPTAQSVYYIYPY</sequence>
<dbReference type="SUPFAM" id="SSF54001">
    <property type="entry name" value="Cysteine proteinases"/>
    <property type="match status" value="1"/>
</dbReference>
<feature type="coiled-coil region" evidence="2">
    <location>
        <begin position="48"/>
        <end position="96"/>
    </location>
</feature>
<evidence type="ECO:0000256" key="1">
    <source>
        <dbReference type="ARBA" id="ARBA00022729"/>
    </source>
</evidence>
<feature type="coiled-coil region" evidence="2">
    <location>
        <begin position="191"/>
        <end position="259"/>
    </location>
</feature>
<dbReference type="Proteomes" id="UP000644875">
    <property type="component" value="Unassembled WGS sequence"/>
</dbReference>
<dbReference type="InterPro" id="IPR007921">
    <property type="entry name" value="CHAP_dom"/>
</dbReference>
<evidence type="ECO:0000313" key="7">
    <source>
        <dbReference type="Proteomes" id="UP000644875"/>
    </source>
</evidence>
<dbReference type="InterPro" id="IPR009148">
    <property type="entry name" value="PcsB-like"/>
</dbReference>
<dbReference type="RefSeq" id="WP_199568238.1">
    <property type="nucleotide sequence ID" value="NZ_JAENBP010000010.1"/>
</dbReference>
<dbReference type="AlphaFoldDB" id="A0A934UE05"/>
<dbReference type="InterPro" id="IPR038765">
    <property type="entry name" value="Papain-like_cys_pep_sf"/>
</dbReference>
<evidence type="ECO:0000313" key="6">
    <source>
        <dbReference type="EMBL" id="MBJ8350324.1"/>
    </source>
</evidence>
<feature type="chain" id="PRO_5038549282" evidence="4">
    <location>
        <begin position="27"/>
        <end position="405"/>
    </location>
</feature>
<keyword evidence="1 4" id="KW-0732">Signal</keyword>
<dbReference type="EMBL" id="JAENBP010000010">
    <property type="protein sequence ID" value="MBJ8350324.1"/>
    <property type="molecule type" value="Genomic_DNA"/>
</dbReference>
<dbReference type="PRINTS" id="PR01852">
    <property type="entry name" value="SIBAPROTEIN"/>
</dbReference>
<evidence type="ECO:0000256" key="3">
    <source>
        <dbReference type="SAM" id="MobiDB-lite"/>
    </source>
</evidence>
<evidence type="ECO:0000256" key="2">
    <source>
        <dbReference type="SAM" id="Coils"/>
    </source>
</evidence>
<dbReference type="Pfam" id="PF05257">
    <property type="entry name" value="CHAP"/>
    <property type="match status" value="1"/>
</dbReference>
<reference evidence="6 7" key="1">
    <citation type="journal article" date="2021" name="Int. J. Syst. Evol. Microbiol.">
        <title>Streptococcus vicugnae sp. nov., isolated from faeces of alpacas (Vicugna pacos) and cattle (Bos taurus), Streptococcus zalophi sp. nov., and Streptococcus pacificus sp. nov., isolated from respiratory tract of California sea lions (Zalophus californianus).</title>
        <authorList>
            <person name="Volokhov D.V."/>
            <person name="Zagorodnyaya T.A."/>
            <person name="Shen Z."/>
            <person name="Blom J."/>
            <person name="Furtak V.A."/>
            <person name="Eisenberg T."/>
            <person name="Fan P."/>
            <person name="Jeong K.C."/>
            <person name="Gao Y."/>
            <person name="Zhang S."/>
            <person name="Amselle M."/>
        </authorList>
    </citation>
    <scope>NUCLEOTIDE SEQUENCE [LARGE SCALE GENOMIC DNA]</scope>
    <source>
        <strain evidence="7">CSL7508-lung</strain>
    </source>
</reference>
<dbReference type="Pfam" id="PF24568">
    <property type="entry name" value="CC_PcsB"/>
    <property type="match status" value="1"/>
</dbReference>
<feature type="region of interest" description="Disordered" evidence="3">
    <location>
        <begin position="269"/>
        <end position="291"/>
    </location>
</feature>
<feature type="compositionally biased region" description="Low complexity" evidence="3">
    <location>
        <begin position="269"/>
        <end position="282"/>
    </location>
</feature>
<dbReference type="NCBIfam" id="NF046104">
    <property type="entry name" value="PptglHdxlasePcsB"/>
    <property type="match status" value="1"/>
</dbReference>
<dbReference type="Gene3D" id="6.10.250.3150">
    <property type="match status" value="1"/>
</dbReference>
<gene>
    <name evidence="6" type="ORF">JHK64_06780</name>
</gene>
<keyword evidence="7" id="KW-1185">Reference proteome</keyword>
<dbReference type="Gene3D" id="3.90.1720.10">
    <property type="entry name" value="endopeptidase domain like (from Nostoc punctiforme)"/>
    <property type="match status" value="1"/>
</dbReference>
<proteinExistence type="predicted"/>
<feature type="domain" description="Peptidase C51" evidence="5">
    <location>
        <begin position="281"/>
        <end position="403"/>
    </location>
</feature>
<protein>
    <submittedName>
        <fullName evidence="6">CHAP domain-containing protein</fullName>
    </submittedName>
</protein>
<accession>A0A934UE05</accession>
<name>A0A934UE05_9STRE</name>